<accession>A0A0F9S2G1</accession>
<dbReference type="AlphaFoldDB" id="A0A0F9S2G1"/>
<proteinExistence type="predicted"/>
<gene>
    <name evidence="1" type="ORF">LCGC14_0506450</name>
</gene>
<sequence>MNGETVKYQYYESNKRSFLTIPIKLANSLNWENGDDIGILFEIKDGQKGLFLWKREKKEEK</sequence>
<comment type="caution">
    <text evidence="1">The sequence shown here is derived from an EMBL/GenBank/DDBJ whole genome shotgun (WGS) entry which is preliminary data.</text>
</comment>
<organism evidence="1">
    <name type="scientific">marine sediment metagenome</name>
    <dbReference type="NCBI Taxonomy" id="412755"/>
    <lineage>
        <taxon>unclassified sequences</taxon>
        <taxon>metagenomes</taxon>
        <taxon>ecological metagenomes</taxon>
    </lineage>
</organism>
<evidence type="ECO:0000313" key="1">
    <source>
        <dbReference type="EMBL" id="KKN63005.1"/>
    </source>
</evidence>
<dbReference type="EMBL" id="LAZR01000605">
    <property type="protein sequence ID" value="KKN63005.1"/>
    <property type="molecule type" value="Genomic_DNA"/>
</dbReference>
<evidence type="ECO:0008006" key="2">
    <source>
        <dbReference type="Google" id="ProtNLM"/>
    </source>
</evidence>
<reference evidence="1" key="1">
    <citation type="journal article" date="2015" name="Nature">
        <title>Complex archaea that bridge the gap between prokaryotes and eukaryotes.</title>
        <authorList>
            <person name="Spang A."/>
            <person name="Saw J.H."/>
            <person name="Jorgensen S.L."/>
            <person name="Zaremba-Niedzwiedzka K."/>
            <person name="Martijn J."/>
            <person name="Lind A.E."/>
            <person name="van Eijk R."/>
            <person name="Schleper C."/>
            <person name="Guy L."/>
            <person name="Ettema T.J."/>
        </authorList>
    </citation>
    <scope>NUCLEOTIDE SEQUENCE</scope>
</reference>
<protein>
    <recommendedName>
        <fullName evidence="2">SpoVT-AbrB domain-containing protein</fullName>
    </recommendedName>
</protein>
<name>A0A0F9S2G1_9ZZZZ</name>